<name>A0A9N9EJ76_9GLOM</name>
<proteinExistence type="predicted"/>
<evidence type="ECO:0000313" key="2">
    <source>
        <dbReference type="Proteomes" id="UP000789739"/>
    </source>
</evidence>
<dbReference type="EMBL" id="CAJVPI010005917">
    <property type="protein sequence ID" value="CAG8676204.1"/>
    <property type="molecule type" value="Genomic_DNA"/>
</dbReference>
<dbReference type="AlphaFoldDB" id="A0A9N9EJ76"/>
<feature type="non-terminal residue" evidence="1">
    <location>
        <position position="1"/>
    </location>
</feature>
<reference evidence="1" key="1">
    <citation type="submission" date="2021-06" db="EMBL/GenBank/DDBJ databases">
        <authorList>
            <person name="Kallberg Y."/>
            <person name="Tangrot J."/>
            <person name="Rosling A."/>
        </authorList>
    </citation>
    <scope>NUCLEOTIDE SEQUENCE</scope>
    <source>
        <strain evidence="1">BR232B</strain>
    </source>
</reference>
<protein>
    <submittedName>
        <fullName evidence="1">8022_t:CDS:1</fullName>
    </submittedName>
</protein>
<keyword evidence="2" id="KW-1185">Reference proteome</keyword>
<evidence type="ECO:0000313" key="1">
    <source>
        <dbReference type="EMBL" id="CAG8676204.1"/>
    </source>
</evidence>
<gene>
    <name evidence="1" type="ORF">PBRASI_LOCUS11560</name>
</gene>
<feature type="non-terminal residue" evidence="1">
    <location>
        <position position="57"/>
    </location>
</feature>
<dbReference type="Proteomes" id="UP000789739">
    <property type="component" value="Unassembled WGS sequence"/>
</dbReference>
<organism evidence="1 2">
    <name type="scientific">Paraglomus brasilianum</name>
    <dbReference type="NCBI Taxonomy" id="144538"/>
    <lineage>
        <taxon>Eukaryota</taxon>
        <taxon>Fungi</taxon>
        <taxon>Fungi incertae sedis</taxon>
        <taxon>Mucoromycota</taxon>
        <taxon>Glomeromycotina</taxon>
        <taxon>Glomeromycetes</taxon>
        <taxon>Paraglomerales</taxon>
        <taxon>Paraglomeraceae</taxon>
        <taxon>Paraglomus</taxon>
    </lineage>
</organism>
<comment type="caution">
    <text evidence="1">The sequence shown here is derived from an EMBL/GenBank/DDBJ whole genome shotgun (WGS) entry which is preliminary data.</text>
</comment>
<sequence length="57" mass="6417">LTDQVTRTEVYNSGTRIKIEGAIESCNECRATIVRSIAQPPKKPRIRHSVPNEEINP</sequence>
<accession>A0A9N9EJ76</accession>